<keyword evidence="3" id="KW-1185">Reference proteome</keyword>
<protein>
    <submittedName>
        <fullName evidence="2">Uncharacterized protein</fullName>
    </submittedName>
</protein>
<proteinExistence type="predicted"/>
<gene>
    <name evidence="2" type="ORF">BDY21DRAFT_90839</name>
</gene>
<dbReference type="Proteomes" id="UP000799766">
    <property type="component" value="Unassembled WGS sequence"/>
</dbReference>
<evidence type="ECO:0000313" key="3">
    <source>
        <dbReference type="Proteomes" id="UP000799766"/>
    </source>
</evidence>
<dbReference type="AlphaFoldDB" id="A0A6A6PCT8"/>
<organism evidence="2 3">
    <name type="scientific">Lineolata rhizophorae</name>
    <dbReference type="NCBI Taxonomy" id="578093"/>
    <lineage>
        <taxon>Eukaryota</taxon>
        <taxon>Fungi</taxon>
        <taxon>Dikarya</taxon>
        <taxon>Ascomycota</taxon>
        <taxon>Pezizomycotina</taxon>
        <taxon>Dothideomycetes</taxon>
        <taxon>Dothideomycetes incertae sedis</taxon>
        <taxon>Lineolatales</taxon>
        <taxon>Lineolataceae</taxon>
        <taxon>Lineolata</taxon>
    </lineage>
</organism>
<evidence type="ECO:0000313" key="2">
    <source>
        <dbReference type="EMBL" id="KAF2461612.1"/>
    </source>
</evidence>
<feature type="region of interest" description="Disordered" evidence="1">
    <location>
        <begin position="82"/>
        <end position="119"/>
    </location>
</feature>
<dbReference type="EMBL" id="MU001671">
    <property type="protein sequence ID" value="KAF2461612.1"/>
    <property type="molecule type" value="Genomic_DNA"/>
</dbReference>
<name>A0A6A6PCT8_9PEZI</name>
<evidence type="ECO:0000256" key="1">
    <source>
        <dbReference type="SAM" id="MobiDB-lite"/>
    </source>
</evidence>
<sequence length="182" mass="20550">MLSRLRCSRPRFSPGYVPFRRHAWRESSKGPMAKANFPERVFVLPSFPLLEKAVGTRSLPLPVREPRFRSHRECACTHMELPTREPVHRSRRAVRSVDPSNKPRGAAGRQPLSGSPSRPCSLLQLERRLRTGEPMTSLARRLCARCAERPQLSSPGPVGRPRAPIPAAVDKGRLEDRLSRVH</sequence>
<feature type="compositionally biased region" description="Basic and acidic residues" evidence="1">
    <location>
        <begin position="170"/>
        <end position="182"/>
    </location>
</feature>
<accession>A0A6A6PCT8</accession>
<reference evidence="2" key="1">
    <citation type="journal article" date="2020" name="Stud. Mycol.">
        <title>101 Dothideomycetes genomes: a test case for predicting lifestyles and emergence of pathogens.</title>
        <authorList>
            <person name="Haridas S."/>
            <person name="Albert R."/>
            <person name="Binder M."/>
            <person name="Bloem J."/>
            <person name="Labutti K."/>
            <person name="Salamov A."/>
            <person name="Andreopoulos B."/>
            <person name="Baker S."/>
            <person name="Barry K."/>
            <person name="Bills G."/>
            <person name="Bluhm B."/>
            <person name="Cannon C."/>
            <person name="Castanera R."/>
            <person name="Culley D."/>
            <person name="Daum C."/>
            <person name="Ezra D."/>
            <person name="Gonzalez J."/>
            <person name="Henrissat B."/>
            <person name="Kuo A."/>
            <person name="Liang C."/>
            <person name="Lipzen A."/>
            <person name="Lutzoni F."/>
            <person name="Magnuson J."/>
            <person name="Mondo S."/>
            <person name="Nolan M."/>
            <person name="Ohm R."/>
            <person name="Pangilinan J."/>
            <person name="Park H.-J."/>
            <person name="Ramirez L."/>
            <person name="Alfaro M."/>
            <person name="Sun H."/>
            <person name="Tritt A."/>
            <person name="Yoshinaga Y."/>
            <person name="Zwiers L.-H."/>
            <person name="Turgeon B."/>
            <person name="Goodwin S."/>
            <person name="Spatafora J."/>
            <person name="Crous P."/>
            <person name="Grigoriev I."/>
        </authorList>
    </citation>
    <scope>NUCLEOTIDE SEQUENCE</scope>
    <source>
        <strain evidence="2">ATCC 16933</strain>
    </source>
</reference>
<feature type="region of interest" description="Disordered" evidence="1">
    <location>
        <begin position="150"/>
        <end position="182"/>
    </location>
</feature>